<keyword evidence="2" id="KW-1185">Reference proteome</keyword>
<reference evidence="1" key="1">
    <citation type="submission" date="2020-09" db="EMBL/GenBank/DDBJ databases">
        <authorList>
            <person name="Zhang D."/>
            <person name="Hatherill J.R."/>
            <person name="Ramirez J.F."/>
            <person name="Edinger B."/>
            <person name="Balarin R."/>
            <person name="Sullivan A."/>
            <person name="Humpal K.M."/>
            <person name="Guseva A."/>
            <person name="Butela K.A."/>
            <person name="Garlena R.A."/>
            <person name="Russell D.A."/>
            <person name="Pope W.H."/>
            <person name="Jacobs-Sera D."/>
            <person name="Hatfull G.F."/>
        </authorList>
    </citation>
    <scope>NUCLEOTIDE SEQUENCE</scope>
</reference>
<protein>
    <submittedName>
        <fullName evidence="1">Uncharacterized protein</fullName>
    </submittedName>
</protein>
<accession>A0A879R2M2</accession>
<dbReference type="RefSeq" id="YP_010670159.1">
    <property type="nucleotide sequence ID" value="NC_070963.1"/>
</dbReference>
<name>A0A879R2M2_9CAUD</name>
<dbReference type="KEGG" id="vg:77946354"/>
<dbReference type="GeneID" id="77946354"/>
<evidence type="ECO:0000313" key="1">
    <source>
        <dbReference type="EMBL" id="QPX48149.1"/>
    </source>
</evidence>
<dbReference type="EMBL" id="MW015081">
    <property type="protein sequence ID" value="QPX48149.1"/>
    <property type="molecule type" value="Genomic_DNA"/>
</dbReference>
<sequence length="134" mass="15582">MTATLSRYKLDWQNGTQWANFPELGDIYTDDVTFYTVDNYRYDVSFHVGSGRRIGILFVTVDQQDPQGYDQSMTYCLGQFYTNEGAMLFSQFALNHFIETEKWLVCPSFEAVEYIDGEPHTLAGDEIVSELYHW</sequence>
<organism evidence="1 2">
    <name type="scientific">Synechococcus phage S-SRM01</name>
    <dbReference type="NCBI Taxonomy" id="2781608"/>
    <lineage>
        <taxon>Viruses</taxon>
        <taxon>Duplodnaviria</taxon>
        <taxon>Heunggongvirae</taxon>
        <taxon>Uroviricota</taxon>
        <taxon>Caudoviricetes</taxon>
        <taxon>Pantevenvirales</taxon>
        <taxon>Kyanoviridae</taxon>
        <taxon>Serangoonvirus</taxon>
        <taxon>Serangoonvirus essarone</taxon>
    </lineage>
</organism>
<dbReference type="Proteomes" id="UP000664915">
    <property type="component" value="Segment"/>
</dbReference>
<evidence type="ECO:0000313" key="2">
    <source>
        <dbReference type="Proteomes" id="UP000664915"/>
    </source>
</evidence>
<proteinExistence type="predicted"/>